<evidence type="ECO:0000256" key="1">
    <source>
        <dbReference type="SAM" id="MobiDB-lite"/>
    </source>
</evidence>
<comment type="caution">
    <text evidence="2">The sequence shown here is derived from an EMBL/GenBank/DDBJ whole genome shotgun (WGS) entry which is preliminary data.</text>
</comment>
<keyword evidence="3" id="KW-1185">Reference proteome</keyword>
<accession>A0AAE1AZA7</accession>
<dbReference type="AlphaFoldDB" id="A0AAE1AZA7"/>
<name>A0AAE1AZA7_9GAST</name>
<proteinExistence type="predicted"/>
<evidence type="ECO:0000313" key="3">
    <source>
        <dbReference type="Proteomes" id="UP001283361"/>
    </source>
</evidence>
<sequence length="72" mass="7740">MIESKKKNSKWGREGPGGAKASLTITGEDGGEIGWEDASPTGRRDKSANTKHSSVRKEAQKIVVEITGSKNR</sequence>
<feature type="region of interest" description="Disordered" evidence="1">
    <location>
        <begin position="1"/>
        <end position="72"/>
    </location>
</feature>
<evidence type="ECO:0000313" key="2">
    <source>
        <dbReference type="EMBL" id="KAK3796627.1"/>
    </source>
</evidence>
<protein>
    <submittedName>
        <fullName evidence="2">Uncharacterized protein</fullName>
    </submittedName>
</protein>
<dbReference type="Proteomes" id="UP001283361">
    <property type="component" value="Unassembled WGS sequence"/>
</dbReference>
<gene>
    <name evidence="2" type="ORF">RRG08_008381</name>
</gene>
<reference evidence="2" key="1">
    <citation type="journal article" date="2023" name="G3 (Bethesda)">
        <title>A reference genome for the long-term kleptoplast-retaining sea slug Elysia crispata morphotype clarki.</title>
        <authorList>
            <person name="Eastman K.E."/>
            <person name="Pendleton A.L."/>
            <person name="Shaikh M.A."/>
            <person name="Suttiyut T."/>
            <person name="Ogas R."/>
            <person name="Tomko P."/>
            <person name="Gavelis G."/>
            <person name="Widhalm J.R."/>
            <person name="Wisecaver J.H."/>
        </authorList>
    </citation>
    <scope>NUCLEOTIDE SEQUENCE</scope>
    <source>
        <strain evidence="2">ECLA1</strain>
    </source>
</reference>
<organism evidence="2 3">
    <name type="scientific">Elysia crispata</name>
    <name type="common">lettuce slug</name>
    <dbReference type="NCBI Taxonomy" id="231223"/>
    <lineage>
        <taxon>Eukaryota</taxon>
        <taxon>Metazoa</taxon>
        <taxon>Spiralia</taxon>
        <taxon>Lophotrochozoa</taxon>
        <taxon>Mollusca</taxon>
        <taxon>Gastropoda</taxon>
        <taxon>Heterobranchia</taxon>
        <taxon>Euthyneura</taxon>
        <taxon>Panpulmonata</taxon>
        <taxon>Sacoglossa</taxon>
        <taxon>Placobranchoidea</taxon>
        <taxon>Plakobranchidae</taxon>
        <taxon>Elysia</taxon>
    </lineage>
</organism>
<dbReference type="EMBL" id="JAWDGP010000867">
    <property type="protein sequence ID" value="KAK3796627.1"/>
    <property type="molecule type" value="Genomic_DNA"/>
</dbReference>